<name>A0A0R2ETN3_9LACO</name>
<protein>
    <recommendedName>
        <fullName evidence="4">DUF2929 domain-containing protein</fullName>
    </recommendedName>
</protein>
<keyword evidence="3" id="KW-1185">Reference proteome</keyword>
<keyword evidence="1" id="KW-0472">Membrane</keyword>
<evidence type="ECO:0000256" key="1">
    <source>
        <dbReference type="SAM" id="Phobius"/>
    </source>
</evidence>
<comment type="caution">
    <text evidence="2">The sequence shown here is derived from an EMBL/GenBank/DDBJ whole genome shotgun (WGS) entry which is preliminary data.</text>
</comment>
<keyword evidence="1" id="KW-0812">Transmembrane</keyword>
<dbReference type="RefSeq" id="WP_054733062.1">
    <property type="nucleotide sequence ID" value="NZ_AYZM01000148.1"/>
</dbReference>
<evidence type="ECO:0000313" key="3">
    <source>
        <dbReference type="Proteomes" id="UP000051442"/>
    </source>
</evidence>
<dbReference type="InterPro" id="IPR021324">
    <property type="entry name" value="DUF2929"/>
</dbReference>
<gene>
    <name evidence="2" type="ORF">FD14_GL001878</name>
</gene>
<proteinExistence type="predicted"/>
<dbReference type="OrthoDB" id="2300224at2"/>
<dbReference type="PATRIC" id="fig|1423804.4.peg.2036"/>
<dbReference type="AlphaFoldDB" id="A0A0R2ETN3"/>
<dbReference type="STRING" id="1423804.FD14_GL001878"/>
<organism evidence="2 3">
    <name type="scientific">Secundilactobacillus similis DSM 23365 = JCM 2765</name>
    <dbReference type="NCBI Taxonomy" id="1423804"/>
    <lineage>
        <taxon>Bacteria</taxon>
        <taxon>Bacillati</taxon>
        <taxon>Bacillota</taxon>
        <taxon>Bacilli</taxon>
        <taxon>Lactobacillales</taxon>
        <taxon>Lactobacillaceae</taxon>
        <taxon>Secundilactobacillus</taxon>
    </lineage>
</organism>
<evidence type="ECO:0000313" key="2">
    <source>
        <dbReference type="EMBL" id="KRN18555.1"/>
    </source>
</evidence>
<evidence type="ECO:0008006" key="4">
    <source>
        <dbReference type="Google" id="ProtNLM"/>
    </source>
</evidence>
<reference evidence="2 3" key="1">
    <citation type="journal article" date="2015" name="Genome Announc.">
        <title>Expanding the biotechnology potential of lactobacilli through comparative genomics of 213 strains and associated genera.</title>
        <authorList>
            <person name="Sun Z."/>
            <person name="Harris H.M."/>
            <person name="McCann A."/>
            <person name="Guo C."/>
            <person name="Argimon S."/>
            <person name="Zhang W."/>
            <person name="Yang X."/>
            <person name="Jeffery I.B."/>
            <person name="Cooney J.C."/>
            <person name="Kagawa T.F."/>
            <person name="Liu W."/>
            <person name="Song Y."/>
            <person name="Salvetti E."/>
            <person name="Wrobel A."/>
            <person name="Rasinkangas P."/>
            <person name="Parkhill J."/>
            <person name="Rea M.C."/>
            <person name="O'Sullivan O."/>
            <person name="Ritari J."/>
            <person name="Douillard F.P."/>
            <person name="Paul Ross R."/>
            <person name="Yang R."/>
            <person name="Briner A.E."/>
            <person name="Felis G.E."/>
            <person name="de Vos W.M."/>
            <person name="Barrangou R."/>
            <person name="Klaenhammer T.R."/>
            <person name="Caufield P.W."/>
            <person name="Cui Y."/>
            <person name="Zhang H."/>
            <person name="O'Toole P.W."/>
        </authorList>
    </citation>
    <scope>NUCLEOTIDE SEQUENCE [LARGE SCALE GENOMIC DNA]</scope>
    <source>
        <strain evidence="2 3">DSM 23365</strain>
    </source>
</reference>
<sequence length="65" mass="6843">MKTLAANLVVIFWAVIFGEVLGYIGGALEVMTYNAMEIGVIAAIVGLIFTNGVRLLGASDAKARE</sequence>
<dbReference type="EMBL" id="AYZM01000148">
    <property type="protein sequence ID" value="KRN18555.1"/>
    <property type="molecule type" value="Genomic_DNA"/>
</dbReference>
<feature type="transmembrane region" description="Helical" evidence="1">
    <location>
        <begin position="38"/>
        <end position="57"/>
    </location>
</feature>
<keyword evidence="1" id="KW-1133">Transmembrane helix</keyword>
<dbReference type="Proteomes" id="UP000051442">
    <property type="component" value="Unassembled WGS sequence"/>
</dbReference>
<accession>A0A0R2ETN3</accession>
<dbReference type="Pfam" id="PF11151">
    <property type="entry name" value="DUF2929"/>
    <property type="match status" value="1"/>
</dbReference>